<dbReference type="SMART" id="SM00332">
    <property type="entry name" value="PP2Cc"/>
    <property type="match status" value="1"/>
</dbReference>
<sequence>MRYRSALRTHPGSVRQVNEDAALARDDVALWVVADGMGGHANGQWASQTVADHFAALDLAVPPAERGPAMIAALEAGNAAIVNAAAASGVSMGTTAVMLHLEAGHVLCLWVGDSRIYRFRRGGLVQITRDHSVVQELIDRGSLTPEEAESHPMAHVLSRAVGTEATLRYDVVNDAVMPGDTYLLCSDGLTKVVPEDVIARLLRLPSVNAAADRLVAETLQRGAPDNVTVVVVSVEEATEVTRLEP</sequence>
<evidence type="ECO:0000313" key="3">
    <source>
        <dbReference type="Proteomes" id="UP000515292"/>
    </source>
</evidence>
<keyword evidence="3" id="KW-1185">Reference proteome</keyword>
<dbReference type="SUPFAM" id="SSF81606">
    <property type="entry name" value="PP2C-like"/>
    <property type="match status" value="1"/>
</dbReference>
<dbReference type="InterPro" id="IPR015655">
    <property type="entry name" value="PP2C"/>
</dbReference>
<dbReference type="InterPro" id="IPR036457">
    <property type="entry name" value="PPM-type-like_dom_sf"/>
</dbReference>
<dbReference type="CDD" id="cd00143">
    <property type="entry name" value="PP2Cc"/>
    <property type="match status" value="1"/>
</dbReference>
<gene>
    <name evidence="2" type="ORF">H3309_02320</name>
</gene>
<dbReference type="Proteomes" id="UP000515292">
    <property type="component" value="Chromosome"/>
</dbReference>
<organism evidence="2 3">
    <name type="scientific">Sandaracinobacteroides saxicola</name>
    <dbReference type="NCBI Taxonomy" id="2759707"/>
    <lineage>
        <taxon>Bacteria</taxon>
        <taxon>Pseudomonadati</taxon>
        <taxon>Pseudomonadota</taxon>
        <taxon>Alphaproteobacteria</taxon>
        <taxon>Sphingomonadales</taxon>
        <taxon>Sphingosinicellaceae</taxon>
        <taxon>Sandaracinobacteroides</taxon>
    </lineage>
</organism>
<reference evidence="2 3" key="1">
    <citation type="submission" date="2020-07" db="EMBL/GenBank/DDBJ databases">
        <title>Complete genome sequence for Sandaracinobacter sp. M6.</title>
        <authorList>
            <person name="Tang Y."/>
            <person name="Liu Q."/>
            <person name="Guo Z."/>
            <person name="Lei P."/>
            <person name="Huang B."/>
        </authorList>
    </citation>
    <scope>NUCLEOTIDE SEQUENCE [LARGE SCALE GENOMIC DNA]</scope>
    <source>
        <strain evidence="2 3">M6</strain>
    </source>
</reference>
<dbReference type="PANTHER" id="PTHR47992">
    <property type="entry name" value="PROTEIN PHOSPHATASE"/>
    <property type="match status" value="1"/>
</dbReference>
<dbReference type="PROSITE" id="PS51746">
    <property type="entry name" value="PPM_2"/>
    <property type="match status" value="1"/>
</dbReference>
<name>A0A7G5IM98_9SPHN</name>
<protein>
    <submittedName>
        <fullName evidence="2">Serine/threonine-protein phosphatase</fullName>
    </submittedName>
</protein>
<dbReference type="GO" id="GO:0004722">
    <property type="term" value="F:protein serine/threonine phosphatase activity"/>
    <property type="evidence" value="ECO:0007669"/>
    <property type="project" value="InterPro"/>
</dbReference>
<dbReference type="Pfam" id="PF13672">
    <property type="entry name" value="PP2C_2"/>
    <property type="match status" value="1"/>
</dbReference>
<dbReference type="AlphaFoldDB" id="A0A7G5IM98"/>
<evidence type="ECO:0000259" key="1">
    <source>
        <dbReference type="PROSITE" id="PS51746"/>
    </source>
</evidence>
<dbReference type="EMBL" id="CP059851">
    <property type="protein sequence ID" value="QMW24490.1"/>
    <property type="molecule type" value="Genomic_DNA"/>
</dbReference>
<dbReference type="SMART" id="SM00331">
    <property type="entry name" value="PP2C_SIG"/>
    <property type="match status" value="1"/>
</dbReference>
<dbReference type="InterPro" id="IPR001932">
    <property type="entry name" value="PPM-type_phosphatase-like_dom"/>
</dbReference>
<dbReference type="KEGG" id="sand:H3309_02320"/>
<proteinExistence type="predicted"/>
<feature type="domain" description="PPM-type phosphatase" evidence="1">
    <location>
        <begin position="4"/>
        <end position="234"/>
    </location>
</feature>
<dbReference type="Gene3D" id="3.60.40.10">
    <property type="entry name" value="PPM-type phosphatase domain"/>
    <property type="match status" value="1"/>
</dbReference>
<accession>A0A7G5IM98</accession>
<evidence type="ECO:0000313" key="2">
    <source>
        <dbReference type="EMBL" id="QMW24490.1"/>
    </source>
</evidence>